<accession>A0ABS3TNJ0</accession>
<dbReference type="InterPro" id="IPR023346">
    <property type="entry name" value="Lysozyme-like_dom_sf"/>
</dbReference>
<evidence type="ECO:0000259" key="2">
    <source>
        <dbReference type="Pfam" id="PF01471"/>
    </source>
</evidence>
<dbReference type="InterPro" id="IPR043426">
    <property type="entry name" value="MltB-like"/>
</dbReference>
<dbReference type="InterPro" id="IPR011970">
    <property type="entry name" value="MltB_2"/>
</dbReference>
<dbReference type="InterPro" id="IPR031304">
    <property type="entry name" value="SLT_2"/>
</dbReference>
<feature type="region of interest" description="Disordered" evidence="1">
    <location>
        <begin position="43"/>
        <end position="70"/>
    </location>
</feature>
<dbReference type="InterPro" id="IPR036365">
    <property type="entry name" value="PGBD-like_sf"/>
</dbReference>
<evidence type="ECO:0000259" key="3">
    <source>
        <dbReference type="Pfam" id="PF13406"/>
    </source>
</evidence>
<gene>
    <name evidence="4" type="ORF">JFY56_08345</name>
</gene>
<keyword evidence="5" id="KW-1185">Reference proteome</keyword>
<comment type="caution">
    <text evidence="4">The sequence shown here is derived from an EMBL/GenBank/DDBJ whole genome shotgun (WGS) entry which is preliminary data.</text>
</comment>
<dbReference type="EMBL" id="JAELYA010000002">
    <property type="protein sequence ID" value="MBO3275230.1"/>
    <property type="molecule type" value="Genomic_DNA"/>
</dbReference>
<dbReference type="Pfam" id="PF13406">
    <property type="entry name" value="SLT_2"/>
    <property type="match status" value="1"/>
</dbReference>
<dbReference type="SUPFAM" id="SSF53955">
    <property type="entry name" value="Lysozyme-like"/>
    <property type="match status" value="1"/>
</dbReference>
<protein>
    <submittedName>
        <fullName evidence="4">Lytic murein transglycosylase</fullName>
    </submittedName>
</protein>
<feature type="domain" description="Peptidoglycan binding-like" evidence="2">
    <location>
        <begin position="385"/>
        <end position="440"/>
    </location>
</feature>
<dbReference type="RefSeq" id="WP_208313066.1">
    <property type="nucleotide sequence ID" value="NZ_JAELYA010000002.1"/>
</dbReference>
<dbReference type="Gene3D" id="1.10.101.10">
    <property type="entry name" value="PGBD-like superfamily/PGBD"/>
    <property type="match status" value="1"/>
</dbReference>
<evidence type="ECO:0000313" key="4">
    <source>
        <dbReference type="EMBL" id="MBO3275230.1"/>
    </source>
</evidence>
<evidence type="ECO:0000256" key="1">
    <source>
        <dbReference type="SAM" id="MobiDB-lite"/>
    </source>
</evidence>
<feature type="domain" description="Transglycosylase SLT" evidence="3">
    <location>
        <begin position="72"/>
        <end position="364"/>
    </location>
</feature>
<name>A0ABS3TNJ0_9PSED</name>
<organism evidence="4 5">
    <name type="scientific">Pseudomonas schmalbachii</name>
    <dbReference type="NCBI Taxonomy" id="2816993"/>
    <lineage>
        <taxon>Bacteria</taxon>
        <taxon>Pseudomonadati</taxon>
        <taxon>Pseudomonadota</taxon>
        <taxon>Gammaproteobacteria</taxon>
        <taxon>Pseudomonadales</taxon>
        <taxon>Pseudomonadaceae</taxon>
        <taxon>Pseudomonas</taxon>
    </lineage>
</organism>
<dbReference type="InterPro" id="IPR036366">
    <property type="entry name" value="PGBDSf"/>
</dbReference>
<dbReference type="Gene3D" id="1.10.8.350">
    <property type="entry name" value="Bacterial muramidase"/>
    <property type="match status" value="1"/>
</dbReference>
<proteinExistence type="predicted"/>
<reference evidence="4 5" key="1">
    <citation type="submission" date="2020-12" db="EMBL/GenBank/DDBJ databases">
        <title>Pseudomonas schmalbachii sp. nov. isolated from millipede gut.</title>
        <authorList>
            <person name="Shelomi M."/>
        </authorList>
    </citation>
    <scope>NUCLEOTIDE SEQUENCE [LARGE SCALE GENOMIC DNA]</scope>
    <source>
        <strain evidence="4 5">Milli4</strain>
    </source>
</reference>
<sequence length="445" mass="47538">MRHPPRSAMRKKFVSEVASSRLLMTTLSVLTIGVLAACADSPAHSSNTAQQSSAVAKSTAPTPPAAPLPAESFSTWRDEFRTHALASGISAHTFDQAFAGITPDQAVIDADRSQPEFVRPVWQYLESAVSPLRVRNGQGKLAENANVLGQIDARYAVDGEAVVAIWGMESNFGSHMGDKNVIRSLATLAYEGRRPEFGRSQLIAALQIIEHGDVPASDMVGSWAGAMGQTQFIPTTYNQYAVDFDGNGKRDIWRSSADALASTANYLRASGWQAGQTWGFEVRLPASFDYALAEMSIRKPLSEWQSLGVQPVNGSLPANPQSSASLLLPAGHRGPAFLVTDNFRAILRYNNSTSYALAVGLLADSFKGGGAIAGRWPLEDVPLSRSERIALQEGLANHGYQPGAADGIIGANTRKAIRAYQQSLGWPADGYPTPALLKTLGASTP</sequence>
<dbReference type="Proteomes" id="UP000669060">
    <property type="component" value="Unassembled WGS sequence"/>
</dbReference>
<dbReference type="InterPro" id="IPR002477">
    <property type="entry name" value="Peptidoglycan-bd-like"/>
</dbReference>
<dbReference type="SUPFAM" id="SSF47090">
    <property type="entry name" value="PGBD-like"/>
    <property type="match status" value="1"/>
</dbReference>
<dbReference type="CDD" id="cd13399">
    <property type="entry name" value="Slt35-like"/>
    <property type="match status" value="1"/>
</dbReference>
<dbReference type="NCBIfam" id="TIGR02283">
    <property type="entry name" value="MltB_2"/>
    <property type="match status" value="1"/>
</dbReference>
<evidence type="ECO:0000313" key="5">
    <source>
        <dbReference type="Proteomes" id="UP000669060"/>
    </source>
</evidence>
<dbReference type="PANTHER" id="PTHR30163">
    <property type="entry name" value="MEMBRANE-BOUND LYTIC MUREIN TRANSGLYCOSYLASE B"/>
    <property type="match status" value="1"/>
</dbReference>
<dbReference type="PANTHER" id="PTHR30163:SF8">
    <property type="entry name" value="LYTIC MUREIN TRANSGLYCOSYLASE"/>
    <property type="match status" value="1"/>
</dbReference>
<dbReference type="Pfam" id="PF01471">
    <property type="entry name" value="PG_binding_1"/>
    <property type="match status" value="1"/>
</dbReference>
<dbReference type="Gene3D" id="1.10.530.10">
    <property type="match status" value="1"/>
</dbReference>